<protein>
    <submittedName>
        <fullName evidence="1">Uncharacterized protein</fullName>
    </submittedName>
</protein>
<gene>
    <name evidence="1" type="ORF">LPLAT_LOCUS10117</name>
</gene>
<dbReference type="EMBL" id="OZ034828">
    <property type="protein sequence ID" value="CAL1684508.1"/>
    <property type="molecule type" value="Genomic_DNA"/>
</dbReference>
<reference evidence="1" key="1">
    <citation type="submission" date="2024-04" db="EMBL/GenBank/DDBJ databases">
        <authorList>
            <consortium name="Molecular Ecology Group"/>
        </authorList>
    </citation>
    <scope>NUCLEOTIDE SEQUENCE</scope>
</reference>
<dbReference type="Proteomes" id="UP001497644">
    <property type="component" value="Chromosome 5"/>
</dbReference>
<evidence type="ECO:0000313" key="2">
    <source>
        <dbReference type="Proteomes" id="UP001497644"/>
    </source>
</evidence>
<proteinExistence type="predicted"/>
<sequence length="36" mass="4367">MVEKYKVSWFLRQVFNLQKANLGLNQLRKFRCPLTP</sequence>
<dbReference type="AlphaFoldDB" id="A0AAV2NYR6"/>
<accession>A0AAV2NYR6</accession>
<evidence type="ECO:0000313" key="1">
    <source>
        <dbReference type="EMBL" id="CAL1684508.1"/>
    </source>
</evidence>
<name>A0AAV2NYR6_9HYME</name>
<organism evidence="1 2">
    <name type="scientific">Lasius platythorax</name>
    <dbReference type="NCBI Taxonomy" id="488582"/>
    <lineage>
        <taxon>Eukaryota</taxon>
        <taxon>Metazoa</taxon>
        <taxon>Ecdysozoa</taxon>
        <taxon>Arthropoda</taxon>
        <taxon>Hexapoda</taxon>
        <taxon>Insecta</taxon>
        <taxon>Pterygota</taxon>
        <taxon>Neoptera</taxon>
        <taxon>Endopterygota</taxon>
        <taxon>Hymenoptera</taxon>
        <taxon>Apocrita</taxon>
        <taxon>Aculeata</taxon>
        <taxon>Formicoidea</taxon>
        <taxon>Formicidae</taxon>
        <taxon>Formicinae</taxon>
        <taxon>Lasius</taxon>
        <taxon>Lasius</taxon>
    </lineage>
</organism>
<keyword evidence="2" id="KW-1185">Reference proteome</keyword>